<protein>
    <submittedName>
        <fullName evidence="1">Uncharacterized protein</fullName>
    </submittedName>
</protein>
<evidence type="ECO:0000313" key="2">
    <source>
        <dbReference type="Proteomes" id="UP001054945"/>
    </source>
</evidence>
<sequence>MLVEFHAFTRNFFFIFTLHRLELKSALYNKCLSEDYLLTLSSFEPDKGNGGTVSQSRKRSRIENRMNLIPEVLRNGFTHRFPGHSSSNTP</sequence>
<keyword evidence="2" id="KW-1185">Reference proteome</keyword>
<dbReference type="Proteomes" id="UP001054945">
    <property type="component" value="Unassembled WGS sequence"/>
</dbReference>
<accession>A0AAV4PED6</accession>
<evidence type="ECO:0000313" key="1">
    <source>
        <dbReference type="EMBL" id="GIX95545.1"/>
    </source>
</evidence>
<name>A0AAV4PED6_CAEEX</name>
<dbReference type="AlphaFoldDB" id="A0AAV4PED6"/>
<organism evidence="1 2">
    <name type="scientific">Caerostris extrusa</name>
    <name type="common">Bark spider</name>
    <name type="synonym">Caerostris bankana</name>
    <dbReference type="NCBI Taxonomy" id="172846"/>
    <lineage>
        <taxon>Eukaryota</taxon>
        <taxon>Metazoa</taxon>
        <taxon>Ecdysozoa</taxon>
        <taxon>Arthropoda</taxon>
        <taxon>Chelicerata</taxon>
        <taxon>Arachnida</taxon>
        <taxon>Araneae</taxon>
        <taxon>Araneomorphae</taxon>
        <taxon>Entelegynae</taxon>
        <taxon>Araneoidea</taxon>
        <taxon>Araneidae</taxon>
        <taxon>Caerostris</taxon>
    </lineage>
</organism>
<gene>
    <name evidence="1" type="ORF">CEXT_633561</name>
</gene>
<comment type="caution">
    <text evidence="1">The sequence shown here is derived from an EMBL/GenBank/DDBJ whole genome shotgun (WGS) entry which is preliminary data.</text>
</comment>
<reference evidence="1 2" key="1">
    <citation type="submission" date="2021-06" db="EMBL/GenBank/DDBJ databases">
        <title>Caerostris extrusa draft genome.</title>
        <authorList>
            <person name="Kono N."/>
            <person name="Arakawa K."/>
        </authorList>
    </citation>
    <scope>NUCLEOTIDE SEQUENCE [LARGE SCALE GENOMIC DNA]</scope>
</reference>
<dbReference type="EMBL" id="BPLR01004531">
    <property type="protein sequence ID" value="GIX95545.1"/>
    <property type="molecule type" value="Genomic_DNA"/>
</dbReference>
<proteinExistence type="predicted"/>